<dbReference type="PANTHER" id="PTHR43674:SF2">
    <property type="entry name" value="BETA-UREIDOPROPIONASE"/>
    <property type="match status" value="1"/>
</dbReference>
<evidence type="ECO:0000313" key="3">
    <source>
        <dbReference type="EMBL" id="CUV14222.1"/>
    </source>
</evidence>
<dbReference type="PATRIC" id="fig|305.106.peg.967"/>
<dbReference type="Gene3D" id="3.60.110.10">
    <property type="entry name" value="Carbon-nitrogen hydrolase"/>
    <property type="match status" value="1"/>
</dbReference>
<dbReference type="PROSITE" id="PS50263">
    <property type="entry name" value="CN_HYDROLASE"/>
    <property type="match status" value="1"/>
</dbReference>
<accession>A0A0S4TW45</accession>
<dbReference type="Pfam" id="PF00795">
    <property type="entry name" value="CN_hydrolase"/>
    <property type="match status" value="1"/>
</dbReference>
<dbReference type="InterPro" id="IPR036526">
    <property type="entry name" value="C-N_Hydrolase_sf"/>
</dbReference>
<reference evidence="3" key="1">
    <citation type="submission" date="2015-10" db="EMBL/GenBank/DDBJ databases">
        <authorList>
            <person name="Gilbert D.G."/>
        </authorList>
    </citation>
    <scope>NUCLEOTIDE SEQUENCE</scope>
    <source>
        <strain evidence="3">Phyl III-seqv23</strain>
    </source>
</reference>
<dbReference type="PANTHER" id="PTHR43674">
    <property type="entry name" value="NITRILASE C965.09-RELATED"/>
    <property type="match status" value="1"/>
</dbReference>
<keyword evidence="1 3" id="KW-0378">Hydrolase</keyword>
<evidence type="ECO:0000259" key="2">
    <source>
        <dbReference type="PROSITE" id="PS50263"/>
    </source>
</evidence>
<dbReference type="CDD" id="cd07197">
    <property type="entry name" value="nitrilase"/>
    <property type="match status" value="1"/>
</dbReference>
<dbReference type="AlphaFoldDB" id="A0A0S4TW45"/>
<dbReference type="EMBL" id="LN899819">
    <property type="protein sequence ID" value="CUV14222.1"/>
    <property type="molecule type" value="Genomic_DNA"/>
</dbReference>
<gene>
    <name evidence="3" type="ORF">RUN39_v1_750007</name>
</gene>
<name>A0A0S4TW45_RALSL</name>
<feature type="domain" description="CN hydrolase" evidence="2">
    <location>
        <begin position="5"/>
        <end position="238"/>
    </location>
</feature>
<dbReference type="GO" id="GO:0033388">
    <property type="term" value="P:putrescine biosynthetic process from arginine"/>
    <property type="evidence" value="ECO:0007669"/>
    <property type="project" value="TreeGrafter"/>
</dbReference>
<organism evidence="3">
    <name type="scientific">Ralstonia solanacearum</name>
    <name type="common">Pseudomonas solanacearum</name>
    <dbReference type="NCBI Taxonomy" id="305"/>
    <lineage>
        <taxon>Bacteria</taxon>
        <taxon>Pseudomonadati</taxon>
        <taxon>Pseudomonadota</taxon>
        <taxon>Betaproteobacteria</taxon>
        <taxon>Burkholderiales</taxon>
        <taxon>Burkholderiaceae</taxon>
        <taxon>Ralstonia</taxon>
        <taxon>Ralstonia solanacearum species complex</taxon>
    </lineage>
</organism>
<protein>
    <submittedName>
        <fullName evidence="3">Putative predicted amidohydrolase protein</fullName>
    </submittedName>
</protein>
<sequence length="249" mass="25716">MSQPFAVAAAQSVSAAGDVQGNVDRHLAFLHEAAARHVRLVVFPELSLTGYESAIAHEVAMHANDARLAPLQDACVRNGLAAVVGAPLRFDDGVRIGALTLMPDGKVVTYTKRHLHPGEGAVFTAGAGGPPISVDGQTIALAICADTTHPEHAEQASGIGAILYTASALITAKGYATDTALLQRYAVQHRFGVLMANHGANTGGWSPIGRSAFWDENGCCVVAADGLGPALVIANRTGVGWRGEVVLLG</sequence>
<evidence type="ECO:0000256" key="1">
    <source>
        <dbReference type="ARBA" id="ARBA00022801"/>
    </source>
</evidence>
<dbReference type="InterPro" id="IPR003010">
    <property type="entry name" value="C-N_Hydrolase"/>
</dbReference>
<dbReference type="InterPro" id="IPR050345">
    <property type="entry name" value="Aliph_Amidase/BUP"/>
</dbReference>
<proteinExistence type="predicted"/>
<dbReference type="SUPFAM" id="SSF56317">
    <property type="entry name" value="Carbon-nitrogen hydrolase"/>
    <property type="match status" value="1"/>
</dbReference>
<dbReference type="GO" id="GO:0050126">
    <property type="term" value="F:N-carbamoylputrescine amidase activity"/>
    <property type="evidence" value="ECO:0007669"/>
    <property type="project" value="TreeGrafter"/>
</dbReference>